<gene>
    <name evidence="2" type="ORF">QYE76_019311</name>
</gene>
<reference evidence="2" key="1">
    <citation type="submission" date="2023-07" db="EMBL/GenBank/DDBJ databases">
        <title>A chromosome-level genome assembly of Lolium multiflorum.</title>
        <authorList>
            <person name="Chen Y."/>
            <person name="Copetti D."/>
            <person name="Kolliker R."/>
            <person name="Studer B."/>
        </authorList>
    </citation>
    <scope>NUCLEOTIDE SEQUENCE</scope>
    <source>
        <strain evidence="2">02402/16</strain>
        <tissue evidence="2">Leaf</tissue>
    </source>
</reference>
<dbReference type="PANTHER" id="PTHR33065">
    <property type="entry name" value="OS07G0486400 PROTEIN"/>
    <property type="match status" value="1"/>
</dbReference>
<comment type="caution">
    <text evidence="2">The sequence shown here is derived from an EMBL/GenBank/DDBJ whole genome shotgun (WGS) entry which is preliminary data.</text>
</comment>
<sequence length="353" mass="39279">MPRRRLASLWRPFLASRPPMAKEVVPNFPAIRRFPSCDRLPHIPRKPLDEDGLVHMDVLPRSSHRDGSIYECTHAWKKHYSVADRSETSLEAMSLTHPDRCVFLNGNCRRHPPNCMFQIFSLKLAKAPVDGGLVQLYGYIAVRDNLDPLLNYVVSAIRDDPIILEQGSSIKMAGPKRGIDLCGNILIEYDMKIKTDGQEKHDLQVIDGASLIRFKEMQNCQVITNRIGGDCGAIDITASGLEDAVEATIQILLSEVRTGFNLCLSCFPSELKQEIQIFDGAVREPCGLKSSVVAVVIGSFLSFKFKVDLDSSDSVERQCSFRANNHGVSTQNIKTDFALISAKVTWSALPQGH</sequence>
<feature type="domain" description="DUF6598" evidence="1">
    <location>
        <begin position="116"/>
        <end position="344"/>
    </location>
</feature>
<proteinExistence type="predicted"/>
<evidence type="ECO:0000313" key="2">
    <source>
        <dbReference type="EMBL" id="KAK1613794.1"/>
    </source>
</evidence>
<organism evidence="2 3">
    <name type="scientific">Lolium multiflorum</name>
    <name type="common">Italian ryegrass</name>
    <name type="synonym">Lolium perenne subsp. multiflorum</name>
    <dbReference type="NCBI Taxonomy" id="4521"/>
    <lineage>
        <taxon>Eukaryota</taxon>
        <taxon>Viridiplantae</taxon>
        <taxon>Streptophyta</taxon>
        <taxon>Embryophyta</taxon>
        <taxon>Tracheophyta</taxon>
        <taxon>Spermatophyta</taxon>
        <taxon>Magnoliopsida</taxon>
        <taxon>Liliopsida</taxon>
        <taxon>Poales</taxon>
        <taxon>Poaceae</taxon>
        <taxon>BOP clade</taxon>
        <taxon>Pooideae</taxon>
        <taxon>Poodae</taxon>
        <taxon>Poeae</taxon>
        <taxon>Poeae Chloroplast Group 2 (Poeae type)</taxon>
        <taxon>Loliodinae</taxon>
        <taxon>Loliinae</taxon>
        <taxon>Lolium</taxon>
    </lineage>
</organism>
<accession>A0AAD8R5H3</accession>
<evidence type="ECO:0000259" key="1">
    <source>
        <dbReference type="Pfam" id="PF20241"/>
    </source>
</evidence>
<dbReference type="InterPro" id="IPR046533">
    <property type="entry name" value="DUF6598"/>
</dbReference>
<protein>
    <recommendedName>
        <fullName evidence="1">DUF6598 domain-containing protein</fullName>
    </recommendedName>
</protein>
<dbReference type="PANTHER" id="PTHR33065:SF101">
    <property type="entry name" value="DUF6598 DOMAIN-CONTAINING PROTEIN"/>
    <property type="match status" value="1"/>
</dbReference>
<dbReference type="Proteomes" id="UP001231189">
    <property type="component" value="Unassembled WGS sequence"/>
</dbReference>
<dbReference type="EMBL" id="JAUUTY010000006">
    <property type="protein sequence ID" value="KAK1613794.1"/>
    <property type="molecule type" value="Genomic_DNA"/>
</dbReference>
<keyword evidence="3" id="KW-1185">Reference proteome</keyword>
<name>A0AAD8R5H3_LOLMU</name>
<dbReference type="AlphaFoldDB" id="A0AAD8R5H3"/>
<dbReference type="Pfam" id="PF20241">
    <property type="entry name" value="DUF6598"/>
    <property type="match status" value="1"/>
</dbReference>
<evidence type="ECO:0000313" key="3">
    <source>
        <dbReference type="Proteomes" id="UP001231189"/>
    </source>
</evidence>